<evidence type="ECO:0000313" key="6">
    <source>
        <dbReference type="Proteomes" id="UP000529710"/>
    </source>
</evidence>
<dbReference type="InterPro" id="IPR002734">
    <property type="entry name" value="RibDG_C"/>
</dbReference>
<evidence type="ECO:0000256" key="1">
    <source>
        <dbReference type="ARBA" id="ARBA00005104"/>
    </source>
</evidence>
<organism evidence="5 6">
    <name type="scientific">Bifidobacterium erythrocebi</name>
    <dbReference type="NCBI Taxonomy" id="2675325"/>
    <lineage>
        <taxon>Bacteria</taxon>
        <taxon>Bacillati</taxon>
        <taxon>Actinomycetota</taxon>
        <taxon>Actinomycetes</taxon>
        <taxon>Bifidobacteriales</taxon>
        <taxon>Bifidobacteriaceae</taxon>
        <taxon>Bifidobacterium</taxon>
    </lineage>
</organism>
<evidence type="ECO:0000256" key="2">
    <source>
        <dbReference type="ARBA" id="ARBA00022857"/>
    </source>
</evidence>
<comment type="caution">
    <text evidence="5">The sequence shown here is derived from an EMBL/GenBank/DDBJ whole genome shotgun (WGS) entry which is preliminary data.</text>
</comment>
<dbReference type="SUPFAM" id="SSF53597">
    <property type="entry name" value="Dihydrofolate reductase-like"/>
    <property type="match status" value="1"/>
</dbReference>
<evidence type="ECO:0000259" key="4">
    <source>
        <dbReference type="Pfam" id="PF01872"/>
    </source>
</evidence>
<dbReference type="PANTHER" id="PTHR38011">
    <property type="entry name" value="DIHYDROFOLATE REDUCTASE FAMILY PROTEIN (AFU_ORTHOLOGUE AFUA_8G06820)"/>
    <property type="match status" value="1"/>
</dbReference>
<feature type="domain" description="Bacterial bifunctional deaminase-reductase C-terminal" evidence="4">
    <location>
        <begin position="4"/>
        <end position="215"/>
    </location>
</feature>
<reference evidence="5 6" key="1">
    <citation type="submission" date="2020-02" db="EMBL/GenBank/DDBJ databases">
        <title>Characterization of phylogenetic diversity of novel bifidobacterial species isolated in Czech ZOOs.</title>
        <authorList>
            <person name="Lugli G.A."/>
            <person name="Vera N.B."/>
            <person name="Ventura M."/>
        </authorList>
    </citation>
    <scope>NUCLEOTIDE SEQUENCE [LARGE SCALE GENOMIC DNA]</scope>
    <source>
        <strain evidence="5 6">DSM 109960</strain>
    </source>
</reference>
<proteinExistence type="predicted"/>
<protein>
    <submittedName>
        <fullName evidence="5">Deaminase</fullName>
    </submittedName>
</protein>
<dbReference type="InterPro" id="IPR050765">
    <property type="entry name" value="Riboflavin_Biosynth_HTPR"/>
</dbReference>
<keyword evidence="2" id="KW-0521">NADP</keyword>
<dbReference type="InterPro" id="IPR024072">
    <property type="entry name" value="DHFR-like_dom_sf"/>
</dbReference>
<dbReference type="Pfam" id="PF01872">
    <property type="entry name" value="RibD_C"/>
    <property type="match status" value="1"/>
</dbReference>
<name>A0A7Y0HTI7_9BIFI</name>
<dbReference type="Proteomes" id="UP000529710">
    <property type="component" value="Unassembled WGS sequence"/>
</dbReference>
<dbReference type="EMBL" id="JAAIIF010000008">
    <property type="protein sequence ID" value="NMM96225.1"/>
    <property type="molecule type" value="Genomic_DNA"/>
</dbReference>
<evidence type="ECO:0000256" key="3">
    <source>
        <dbReference type="ARBA" id="ARBA00023002"/>
    </source>
</evidence>
<dbReference type="AlphaFoldDB" id="A0A7Y0HTI7"/>
<dbReference type="GO" id="GO:0008703">
    <property type="term" value="F:5-amino-6-(5-phosphoribosylamino)uracil reductase activity"/>
    <property type="evidence" value="ECO:0007669"/>
    <property type="project" value="InterPro"/>
</dbReference>
<keyword evidence="6" id="KW-1185">Reference proteome</keyword>
<evidence type="ECO:0000313" key="5">
    <source>
        <dbReference type="EMBL" id="NMM96225.1"/>
    </source>
</evidence>
<dbReference type="PANTHER" id="PTHR38011:SF7">
    <property type="entry name" value="2,5-DIAMINO-6-RIBOSYLAMINO-4(3H)-PYRIMIDINONE 5'-PHOSPHATE REDUCTASE"/>
    <property type="match status" value="1"/>
</dbReference>
<gene>
    <name evidence="5" type="ORF">G1C98_0961</name>
</gene>
<sequence length="224" mass="24112">MSKPYIVCHMMMSIDGRIDCGMTVQLAGNAEYYETLAALDAPTRVSGRVTAQLEMASGEFHATGSPLGHEAFSKKADAEGYNVIPDTKGTLSWPDDSGSAKPLVILTCEQVGEDYLEFLDSRNISWIATGRDRIDLKRASEILNDEFGVKRMAVVGGGTINGGFLDAGLLDEVSILIGPGIDGRKGMASTFDGLPMDRRPVALKLESATPYEDGAVWLRYSLGK</sequence>
<comment type="pathway">
    <text evidence="1">Cofactor biosynthesis; riboflavin biosynthesis.</text>
</comment>
<dbReference type="GO" id="GO:0009231">
    <property type="term" value="P:riboflavin biosynthetic process"/>
    <property type="evidence" value="ECO:0007669"/>
    <property type="project" value="InterPro"/>
</dbReference>
<accession>A0A7Y0HTI7</accession>
<dbReference type="Gene3D" id="3.40.430.10">
    <property type="entry name" value="Dihydrofolate Reductase, subunit A"/>
    <property type="match status" value="1"/>
</dbReference>
<keyword evidence="3" id="KW-0560">Oxidoreductase</keyword>
<dbReference type="RefSeq" id="WP_169079803.1">
    <property type="nucleotide sequence ID" value="NZ_JAAIIF010000008.1"/>
</dbReference>